<keyword evidence="3" id="KW-1185">Reference proteome</keyword>
<sequence>RVKSFRTPGSLGCHKTKIYVIPYPQNMRVKCSICRKDLENKFVLMNHAERVHGTV</sequence>
<name>A0A2V5GRE3_ASPV1</name>
<evidence type="ECO:0000313" key="2">
    <source>
        <dbReference type="EMBL" id="PYI13271.1"/>
    </source>
</evidence>
<dbReference type="EMBL" id="KZ825252">
    <property type="protein sequence ID" value="PYI13271.1"/>
    <property type="molecule type" value="Genomic_DNA"/>
</dbReference>
<dbReference type="Proteomes" id="UP000249829">
    <property type="component" value="Unassembled WGS sequence"/>
</dbReference>
<gene>
    <name evidence="2" type="ORF">BO99DRAFT_299208</name>
</gene>
<feature type="non-terminal residue" evidence="2">
    <location>
        <position position="1"/>
    </location>
</feature>
<feature type="domain" description="C2H2-type" evidence="1">
    <location>
        <begin position="31"/>
        <end position="52"/>
    </location>
</feature>
<feature type="non-terminal residue" evidence="2">
    <location>
        <position position="55"/>
    </location>
</feature>
<dbReference type="AlphaFoldDB" id="A0A2V5GRE3"/>
<dbReference type="STRING" id="1450538.A0A2V5GRE3"/>
<dbReference type="InterPro" id="IPR013087">
    <property type="entry name" value="Znf_C2H2_type"/>
</dbReference>
<protein>
    <recommendedName>
        <fullName evidence="1">C2H2-type domain-containing protein</fullName>
    </recommendedName>
</protein>
<evidence type="ECO:0000259" key="1">
    <source>
        <dbReference type="PROSITE" id="PS00028"/>
    </source>
</evidence>
<evidence type="ECO:0000313" key="3">
    <source>
        <dbReference type="Proteomes" id="UP000249829"/>
    </source>
</evidence>
<accession>A0A2V5GRE3</accession>
<dbReference type="OMA" id="MYYECSI"/>
<organism evidence="2 3">
    <name type="scientific">Aspergillus violaceofuscus (strain CBS 115571)</name>
    <dbReference type="NCBI Taxonomy" id="1450538"/>
    <lineage>
        <taxon>Eukaryota</taxon>
        <taxon>Fungi</taxon>
        <taxon>Dikarya</taxon>
        <taxon>Ascomycota</taxon>
        <taxon>Pezizomycotina</taxon>
        <taxon>Eurotiomycetes</taxon>
        <taxon>Eurotiomycetidae</taxon>
        <taxon>Eurotiales</taxon>
        <taxon>Aspergillaceae</taxon>
        <taxon>Aspergillus</taxon>
    </lineage>
</organism>
<dbReference type="PROSITE" id="PS00028">
    <property type="entry name" value="ZINC_FINGER_C2H2_1"/>
    <property type="match status" value="1"/>
</dbReference>
<reference evidence="2 3" key="1">
    <citation type="submission" date="2018-02" db="EMBL/GenBank/DDBJ databases">
        <title>The genomes of Aspergillus section Nigri reveals drivers in fungal speciation.</title>
        <authorList>
            <consortium name="DOE Joint Genome Institute"/>
            <person name="Vesth T.C."/>
            <person name="Nybo J."/>
            <person name="Theobald S."/>
            <person name="Brandl J."/>
            <person name="Frisvad J.C."/>
            <person name="Nielsen K.F."/>
            <person name="Lyhne E.K."/>
            <person name="Kogle M.E."/>
            <person name="Kuo A."/>
            <person name="Riley R."/>
            <person name="Clum A."/>
            <person name="Nolan M."/>
            <person name="Lipzen A."/>
            <person name="Salamov A."/>
            <person name="Henrissat B."/>
            <person name="Wiebenga A."/>
            <person name="De vries R.P."/>
            <person name="Grigoriev I.V."/>
            <person name="Mortensen U.H."/>
            <person name="Andersen M.R."/>
            <person name="Baker S.E."/>
        </authorList>
    </citation>
    <scope>NUCLEOTIDE SEQUENCE [LARGE SCALE GENOMIC DNA]</scope>
    <source>
        <strain evidence="2 3">CBS 115571</strain>
    </source>
</reference>
<proteinExistence type="predicted"/>